<organism evidence="6 7">
    <name type="scientific">Paenibacillus solisilvae</name>
    <dbReference type="NCBI Taxonomy" id="2486751"/>
    <lineage>
        <taxon>Bacteria</taxon>
        <taxon>Bacillati</taxon>
        <taxon>Bacillota</taxon>
        <taxon>Bacilli</taxon>
        <taxon>Bacillales</taxon>
        <taxon>Paenibacillaceae</taxon>
        <taxon>Paenibacillus</taxon>
    </lineage>
</organism>
<dbReference type="Gene3D" id="3.20.20.70">
    <property type="entry name" value="Aldolase class I"/>
    <property type="match status" value="1"/>
</dbReference>
<comment type="caution">
    <text evidence="6">The sequence shown here is derived from an EMBL/GenBank/DDBJ whole genome shotgun (WGS) entry which is preliminary data.</text>
</comment>
<evidence type="ECO:0000256" key="4">
    <source>
        <dbReference type="ARBA" id="ARBA00023239"/>
    </source>
</evidence>
<accession>A0ABW0VQD3</accession>
<sequence length="214" mass="23195">MNILERLNKEKIMAMIRGVHPGVGDRTVEALVQGGIRFLEVTTNTEGVYTLVERWRKAYGRDLLIGVGTVLDAEMARQAIDAGAQFIVSPNLDEEVIAYGARNQVDVYPGVMTPTEIVRAVKAGAKAVKVFPTGSLGGAAYLKEIRAPLDHVPMIASGSVGLHNIREILEAGAFAVGIGGNLVNRHWIESGNFVAMQKLAQELVHIVTDLREVR</sequence>
<proteinExistence type="inferred from homology"/>
<dbReference type="EMBL" id="JBHSOW010000005">
    <property type="protein sequence ID" value="MFC5647678.1"/>
    <property type="molecule type" value="Genomic_DNA"/>
</dbReference>
<dbReference type="PANTHER" id="PTHR30246">
    <property type="entry name" value="2-KETO-3-DEOXY-6-PHOSPHOGLUCONATE ALDOLASE"/>
    <property type="match status" value="1"/>
</dbReference>
<dbReference type="NCBIfam" id="TIGR01182">
    <property type="entry name" value="eda"/>
    <property type="match status" value="1"/>
</dbReference>
<evidence type="ECO:0000313" key="7">
    <source>
        <dbReference type="Proteomes" id="UP001596047"/>
    </source>
</evidence>
<keyword evidence="7" id="KW-1185">Reference proteome</keyword>
<dbReference type="RefSeq" id="WP_379186126.1">
    <property type="nucleotide sequence ID" value="NZ_JBHSOW010000005.1"/>
</dbReference>
<name>A0ABW0VQD3_9BACL</name>
<dbReference type="SUPFAM" id="SSF51569">
    <property type="entry name" value="Aldolase"/>
    <property type="match status" value="1"/>
</dbReference>
<comment type="similarity">
    <text evidence="2">Belongs to the KHG/KDPG aldolase family.</text>
</comment>
<dbReference type="InterPro" id="IPR000887">
    <property type="entry name" value="Aldlse_KDPG_KHG"/>
</dbReference>
<reference evidence="7" key="1">
    <citation type="journal article" date="2019" name="Int. J. Syst. Evol. Microbiol.">
        <title>The Global Catalogue of Microorganisms (GCM) 10K type strain sequencing project: providing services to taxonomists for standard genome sequencing and annotation.</title>
        <authorList>
            <consortium name="The Broad Institute Genomics Platform"/>
            <consortium name="The Broad Institute Genome Sequencing Center for Infectious Disease"/>
            <person name="Wu L."/>
            <person name="Ma J."/>
        </authorList>
    </citation>
    <scope>NUCLEOTIDE SEQUENCE [LARGE SCALE GENOMIC DNA]</scope>
    <source>
        <strain evidence="7">CGMCC 1.3240</strain>
    </source>
</reference>
<evidence type="ECO:0000256" key="1">
    <source>
        <dbReference type="ARBA" id="ARBA00004761"/>
    </source>
</evidence>
<evidence type="ECO:0000256" key="3">
    <source>
        <dbReference type="ARBA" id="ARBA00011233"/>
    </source>
</evidence>
<dbReference type="CDD" id="cd00452">
    <property type="entry name" value="KDPG_aldolase"/>
    <property type="match status" value="1"/>
</dbReference>
<evidence type="ECO:0000256" key="5">
    <source>
        <dbReference type="ARBA" id="ARBA00023277"/>
    </source>
</evidence>
<keyword evidence="5" id="KW-0119">Carbohydrate metabolism</keyword>
<comment type="subunit">
    <text evidence="3">Homotrimer.</text>
</comment>
<comment type="pathway">
    <text evidence="1">Carbohydrate acid metabolism.</text>
</comment>
<dbReference type="Pfam" id="PF01081">
    <property type="entry name" value="Aldolase"/>
    <property type="match status" value="1"/>
</dbReference>
<dbReference type="PANTHER" id="PTHR30246:SF1">
    <property type="entry name" value="2-DEHYDRO-3-DEOXY-6-PHOSPHOGALACTONATE ALDOLASE-RELATED"/>
    <property type="match status" value="1"/>
</dbReference>
<dbReference type="Proteomes" id="UP001596047">
    <property type="component" value="Unassembled WGS sequence"/>
</dbReference>
<evidence type="ECO:0000256" key="2">
    <source>
        <dbReference type="ARBA" id="ARBA00006906"/>
    </source>
</evidence>
<evidence type="ECO:0000313" key="6">
    <source>
        <dbReference type="EMBL" id="MFC5647678.1"/>
    </source>
</evidence>
<keyword evidence="4" id="KW-0456">Lyase</keyword>
<protein>
    <submittedName>
        <fullName evidence="6">Bifunctional 4-hydroxy-2-oxoglutarate aldolase/2-dehydro-3-deoxy-phosphogluconate aldolase</fullName>
    </submittedName>
</protein>
<dbReference type="InterPro" id="IPR013785">
    <property type="entry name" value="Aldolase_TIM"/>
</dbReference>
<gene>
    <name evidence="6" type="ORF">ACFPYJ_00790</name>
</gene>